<feature type="transmembrane region" description="Helical" evidence="13">
    <location>
        <begin position="394"/>
        <end position="413"/>
    </location>
</feature>
<protein>
    <recommendedName>
        <fullName evidence="4">Probable multidrug resistance protein NorM</fullName>
    </recommendedName>
    <alternativeName>
        <fullName evidence="12">Multidrug-efflux transporter</fullName>
    </alternativeName>
</protein>
<feature type="transmembrane region" description="Helical" evidence="13">
    <location>
        <begin position="99"/>
        <end position="118"/>
    </location>
</feature>
<feature type="transmembrane region" description="Helical" evidence="13">
    <location>
        <begin position="276"/>
        <end position="302"/>
    </location>
</feature>
<dbReference type="OrthoDB" id="9811110at2"/>
<feature type="transmembrane region" description="Helical" evidence="13">
    <location>
        <begin position="18"/>
        <end position="39"/>
    </location>
</feature>
<organism evidence="14 15">
    <name type="scientific">Acetohalobium arabaticum (strain ATCC 49924 / DSM 5501 / Z-7288)</name>
    <dbReference type="NCBI Taxonomy" id="574087"/>
    <lineage>
        <taxon>Bacteria</taxon>
        <taxon>Bacillati</taxon>
        <taxon>Bacillota</taxon>
        <taxon>Clostridia</taxon>
        <taxon>Halanaerobiales</taxon>
        <taxon>Halobacteroidaceae</taxon>
        <taxon>Acetohalobium</taxon>
    </lineage>
</organism>
<evidence type="ECO:0000256" key="9">
    <source>
        <dbReference type="ARBA" id="ARBA00022989"/>
    </source>
</evidence>
<evidence type="ECO:0000256" key="5">
    <source>
        <dbReference type="ARBA" id="ARBA00022448"/>
    </source>
</evidence>
<dbReference type="GO" id="GO:0015297">
    <property type="term" value="F:antiporter activity"/>
    <property type="evidence" value="ECO:0007669"/>
    <property type="project" value="UniProtKB-KW"/>
</dbReference>
<keyword evidence="9 13" id="KW-1133">Transmembrane helix</keyword>
<keyword evidence="11 13" id="KW-0472">Membrane</keyword>
<dbReference type="InterPro" id="IPR002528">
    <property type="entry name" value="MATE_fam"/>
</dbReference>
<dbReference type="Pfam" id="PF01554">
    <property type="entry name" value="MatE"/>
    <property type="match status" value="2"/>
</dbReference>
<dbReference type="eggNOG" id="COG0534">
    <property type="taxonomic scope" value="Bacteria"/>
</dbReference>
<dbReference type="GO" id="GO:0006811">
    <property type="term" value="P:monoatomic ion transport"/>
    <property type="evidence" value="ECO:0007669"/>
    <property type="project" value="UniProtKB-KW"/>
</dbReference>
<dbReference type="NCBIfam" id="TIGR00797">
    <property type="entry name" value="matE"/>
    <property type="match status" value="1"/>
</dbReference>
<dbReference type="HOGENOM" id="CLU_012893_0_1_9"/>
<keyword evidence="8 13" id="KW-0812">Transmembrane</keyword>
<evidence type="ECO:0000313" key="14">
    <source>
        <dbReference type="EMBL" id="ADL13423.1"/>
    </source>
</evidence>
<evidence type="ECO:0000256" key="6">
    <source>
        <dbReference type="ARBA" id="ARBA00022449"/>
    </source>
</evidence>
<comment type="similarity">
    <text evidence="3">Belongs to the multi antimicrobial extrusion (MATE) (TC 2.A.66.1) family.</text>
</comment>
<feature type="transmembrane region" description="Helical" evidence="13">
    <location>
        <begin position="138"/>
        <end position="158"/>
    </location>
</feature>
<evidence type="ECO:0000256" key="3">
    <source>
        <dbReference type="ARBA" id="ARBA00010199"/>
    </source>
</evidence>
<accession>D9QSG0</accession>
<evidence type="ECO:0000256" key="2">
    <source>
        <dbReference type="ARBA" id="ARBA00004651"/>
    </source>
</evidence>
<dbReference type="KEGG" id="aar:Acear_1922"/>
<dbReference type="InterPro" id="IPR048279">
    <property type="entry name" value="MdtK-like"/>
</dbReference>
<feature type="transmembrane region" description="Helical" evidence="13">
    <location>
        <begin position="323"/>
        <end position="347"/>
    </location>
</feature>
<evidence type="ECO:0000256" key="11">
    <source>
        <dbReference type="ARBA" id="ARBA00023136"/>
    </source>
</evidence>
<dbReference type="AlphaFoldDB" id="D9QSG0"/>
<evidence type="ECO:0000313" key="15">
    <source>
        <dbReference type="Proteomes" id="UP000001661"/>
    </source>
</evidence>
<keyword evidence="6" id="KW-0050">Antiport</keyword>
<sequence length="457" mass="50261">MELTEKADRLGTEAIIPLLIKLSIPSIIGMGVQALYNIVDSIYVGRLSTEALSALSLAFPIQLILVALGVGTGVGTSSLISRLLGKSEGARANNAAEHVILISLGYGLIIGLIGFFFADDLIHLFTTDTLLIDLGQRYIRIIMVGSLAIFIPMIFNNILRGEGNTFLPMLTMLIGAGLNIILDPFLIFGIGIFPQLGVDGAAYATVFSRLVSGIFITAVLFSDQNQIQLRFSEFKFDFQIIKEIYQVGFPAMIMRLLASIMVLGMNKIVGNYSTTAIAVVGIFFRLQTFVLLPVFGFNQGFLPIVGYNYGHNNPKRMKKTITYGMLSAFCFTLLGFLIFRLFPGYLIKLFNQDPKLISMGTTALKKISFAYLLAGINIVGSATFQALGDGLPSLCISFLRQIILILPLMYLLGEFYGLNTVWFAIPIAEVFSFLLLTVWLMSTLKKAFSNMKEQNFV</sequence>
<keyword evidence="5" id="KW-0813">Transport</keyword>
<evidence type="ECO:0000256" key="4">
    <source>
        <dbReference type="ARBA" id="ARBA00020268"/>
    </source>
</evidence>
<dbReference type="GO" id="GO:0042910">
    <property type="term" value="F:xenobiotic transmembrane transporter activity"/>
    <property type="evidence" value="ECO:0007669"/>
    <property type="project" value="InterPro"/>
</dbReference>
<dbReference type="Proteomes" id="UP000001661">
    <property type="component" value="Chromosome"/>
</dbReference>
<evidence type="ECO:0000256" key="13">
    <source>
        <dbReference type="SAM" id="Phobius"/>
    </source>
</evidence>
<evidence type="ECO:0000256" key="8">
    <source>
        <dbReference type="ARBA" id="ARBA00022692"/>
    </source>
</evidence>
<dbReference type="RefSeq" id="WP_013278868.1">
    <property type="nucleotide sequence ID" value="NC_014378.1"/>
</dbReference>
<feature type="transmembrane region" description="Helical" evidence="13">
    <location>
        <begin position="200"/>
        <end position="222"/>
    </location>
</feature>
<dbReference type="PIRSF" id="PIRSF006603">
    <property type="entry name" value="DinF"/>
    <property type="match status" value="1"/>
</dbReference>
<evidence type="ECO:0000256" key="12">
    <source>
        <dbReference type="ARBA" id="ARBA00031636"/>
    </source>
</evidence>
<comment type="subcellular location">
    <subcellularLocation>
        <location evidence="2">Cell membrane</location>
        <topology evidence="2">Multi-pass membrane protein</topology>
    </subcellularLocation>
</comment>
<dbReference type="STRING" id="574087.Acear_1922"/>
<dbReference type="InterPro" id="IPR050222">
    <property type="entry name" value="MATE_MdtK"/>
</dbReference>
<proteinExistence type="inferred from homology"/>
<feature type="transmembrane region" description="Helical" evidence="13">
    <location>
        <begin position="59"/>
        <end position="79"/>
    </location>
</feature>
<name>D9QSG0_ACEAZ</name>
<dbReference type="PANTHER" id="PTHR43298">
    <property type="entry name" value="MULTIDRUG RESISTANCE PROTEIN NORM-RELATED"/>
    <property type="match status" value="1"/>
</dbReference>
<evidence type="ECO:0000256" key="1">
    <source>
        <dbReference type="ARBA" id="ARBA00003408"/>
    </source>
</evidence>
<keyword evidence="10" id="KW-0406">Ion transport</keyword>
<feature type="transmembrane region" description="Helical" evidence="13">
    <location>
        <begin position="170"/>
        <end position="194"/>
    </location>
</feature>
<keyword evidence="7" id="KW-1003">Cell membrane</keyword>
<keyword evidence="15" id="KW-1185">Reference proteome</keyword>
<comment type="function">
    <text evidence="1">Multidrug efflux pump.</text>
</comment>
<evidence type="ECO:0000256" key="7">
    <source>
        <dbReference type="ARBA" id="ARBA00022475"/>
    </source>
</evidence>
<dbReference type="PANTHER" id="PTHR43298:SF2">
    <property type="entry name" value="FMN_FAD EXPORTER YEEO-RELATED"/>
    <property type="match status" value="1"/>
</dbReference>
<feature type="transmembrane region" description="Helical" evidence="13">
    <location>
        <begin position="419"/>
        <end position="442"/>
    </location>
</feature>
<dbReference type="GO" id="GO:0005886">
    <property type="term" value="C:plasma membrane"/>
    <property type="evidence" value="ECO:0007669"/>
    <property type="project" value="UniProtKB-SubCell"/>
</dbReference>
<feature type="transmembrane region" description="Helical" evidence="13">
    <location>
        <begin position="367"/>
        <end position="387"/>
    </location>
</feature>
<feature type="transmembrane region" description="Helical" evidence="13">
    <location>
        <begin position="243"/>
        <end position="264"/>
    </location>
</feature>
<evidence type="ECO:0000256" key="10">
    <source>
        <dbReference type="ARBA" id="ARBA00023065"/>
    </source>
</evidence>
<gene>
    <name evidence="14" type="ordered locus">Acear_1922</name>
</gene>
<reference evidence="14 15" key="1">
    <citation type="journal article" date="2010" name="Stand. Genomic Sci.">
        <title>Complete genome sequence of Acetohalobium arabaticum type strain (Z-7288).</title>
        <authorList>
            <person name="Sikorski J."/>
            <person name="Lapidus A."/>
            <person name="Chertkov O."/>
            <person name="Lucas S."/>
            <person name="Copeland A."/>
            <person name="Glavina Del Rio T."/>
            <person name="Nolan M."/>
            <person name="Tice H."/>
            <person name="Cheng J.F."/>
            <person name="Han C."/>
            <person name="Brambilla E."/>
            <person name="Pitluck S."/>
            <person name="Liolios K."/>
            <person name="Ivanova N."/>
            <person name="Mavromatis K."/>
            <person name="Mikhailova N."/>
            <person name="Pati A."/>
            <person name="Bruce D."/>
            <person name="Detter C."/>
            <person name="Tapia R."/>
            <person name="Goodwin L."/>
            <person name="Chen A."/>
            <person name="Palaniappan K."/>
            <person name="Land M."/>
            <person name="Hauser L."/>
            <person name="Chang Y.J."/>
            <person name="Jeffries C.D."/>
            <person name="Rohde M."/>
            <person name="Goker M."/>
            <person name="Spring S."/>
            <person name="Woyke T."/>
            <person name="Bristow J."/>
            <person name="Eisen J.A."/>
            <person name="Markowitz V."/>
            <person name="Hugenholtz P."/>
            <person name="Kyrpides N.C."/>
            <person name="Klenk H.P."/>
        </authorList>
    </citation>
    <scope>NUCLEOTIDE SEQUENCE [LARGE SCALE GENOMIC DNA]</scope>
    <source>
        <strain evidence="15">ATCC 49924 / DSM 5501 / Z-7288</strain>
    </source>
</reference>
<dbReference type="EMBL" id="CP002105">
    <property type="protein sequence ID" value="ADL13423.1"/>
    <property type="molecule type" value="Genomic_DNA"/>
</dbReference>